<keyword evidence="1" id="KW-0862">Zinc</keyword>
<dbReference type="Pfam" id="PF07727">
    <property type="entry name" value="RVT_2"/>
    <property type="match status" value="1"/>
</dbReference>
<organism evidence="4 5">
    <name type="scientific">Solanum tuberosum</name>
    <name type="common">Potato</name>
    <dbReference type="NCBI Taxonomy" id="4113"/>
    <lineage>
        <taxon>Eukaryota</taxon>
        <taxon>Viridiplantae</taxon>
        <taxon>Streptophyta</taxon>
        <taxon>Embryophyta</taxon>
        <taxon>Tracheophyta</taxon>
        <taxon>Spermatophyta</taxon>
        <taxon>Magnoliopsida</taxon>
        <taxon>eudicotyledons</taxon>
        <taxon>Gunneridae</taxon>
        <taxon>Pentapetalae</taxon>
        <taxon>asterids</taxon>
        <taxon>lamiids</taxon>
        <taxon>Solanales</taxon>
        <taxon>Solanaceae</taxon>
        <taxon>Solanoideae</taxon>
        <taxon>Solaneae</taxon>
        <taxon>Solanum</taxon>
    </lineage>
</organism>
<reference evidence="4 5" key="1">
    <citation type="journal article" date="2021" name="bioRxiv">
        <title>Chromosome-scale and haplotype-resolved genome assembly of a tetraploid potato cultivar.</title>
        <authorList>
            <person name="Sun H."/>
            <person name="Jiao W.-B."/>
            <person name="Krause K."/>
            <person name="Campoy J.A."/>
            <person name="Goel M."/>
            <person name="Folz-Donahue K."/>
            <person name="Kukat C."/>
            <person name="Huettel B."/>
            <person name="Schneeberger K."/>
        </authorList>
    </citation>
    <scope>NUCLEOTIDE SEQUENCE [LARGE SCALE GENOMIC DNA]</scope>
    <source>
        <strain evidence="4">SolTubOtavaFocal</strain>
        <tissue evidence="4">Leaves</tissue>
    </source>
</reference>
<gene>
    <name evidence="4" type="ORF">KY290_024361</name>
</gene>
<dbReference type="InterPro" id="IPR013103">
    <property type="entry name" value="RVT_2"/>
</dbReference>
<keyword evidence="1" id="KW-0863">Zinc-finger</keyword>
<dbReference type="PROSITE" id="PS50158">
    <property type="entry name" value="ZF_CCHC"/>
    <property type="match status" value="1"/>
</dbReference>
<evidence type="ECO:0000256" key="2">
    <source>
        <dbReference type="SAM" id="MobiDB-lite"/>
    </source>
</evidence>
<evidence type="ECO:0000313" key="5">
    <source>
        <dbReference type="Proteomes" id="UP000826656"/>
    </source>
</evidence>
<accession>A0ABQ7UQL8</accession>
<feature type="region of interest" description="Disordered" evidence="2">
    <location>
        <begin position="150"/>
        <end position="175"/>
    </location>
</feature>
<dbReference type="Proteomes" id="UP000826656">
    <property type="component" value="Unassembled WGS sequence"/>
</dbReference>
<evidence type="ECO:0000259" key="3">
    <source>
        <dbReference type="PROSITE" id="PS50158"/>
    </source>
</evidence>
<evidence type="ECO:0000313" key="4">
    <source>
        <dbReference type="EMBL" id="KAH0754091.1"/>
    </source>
</evidence>
<dbReference type="InterPro" id="IPR001878">
    <property type="entry name" value="Znf_CCHC"/>
</dbReference>
<feature type="domain" description="CCHC-type" evidence="3">
    <location>
        <begin position="181"/>
        <end position="196"/>
    </location>
</feature>
<dbReference type="InterPro" id="IPR036875">
    <property type="entry name" value="Znf_CCHC_sf"/>
</dbReference>
<comment type="caution">
    <text evidence="4">The sequence shown here is derived from an EMBL/GenBank/DDBJ whole genome shotgun (WGS) entry which is preliminary data.</text>
</comment>
<keyword evidence="5" id="KW-1185">Reference proteome</keyword>
<name>A0ABQ7UQL8_SOLTU</name>
<proteinExistence type="predicted"/>
<dbReference type="SUPFAM" id="SSF57756">
    <property type="entry name" value="Retrovirus zinc finger-like domains"/>
    <property type="match status" value="1"/>
</dbReference>
<sequence>MDVKIAAIEKNNTWELTNLPKSQRSIGVRLIYKTKLNESGEVDKYKACLVVKGNKQEYGVDYKEPFARRVARAALRAWYSRIDAYFNLWDVIDGSNTSPPADRPENSSAYKKWKQINVKELLAKQLTSVFIKYGEGDALVVEKRNFKGKSRDMSHSRSSGASSSLRKKEKSSNYSGKKPLRCYCCGEVGHIKRYCRAKESNMDQKVAEEEEEWGKCLVAETRAIDDVPTGDMVAAIEEIREENLEHAISETICASGDLYKESIERDVLKVKVYDQSSVISRSINDSEQILKAYGESRDQIEEEADIEVFETNNMIFESSEDAKKSIEELI</sequence>
<dbReference type="EMBL" id="JAIVGD010000018">
    <property type="protein sequence ID" value="KAH0754091.1"/>
    <property type="molecule type" value="Genomic_DNA"/>
</dbReference>
<protein>
    <recommendedName>
        <fullName evidence="3">CCHC-type domain-containing protein</fullName>
    </recommendedName>
</protein>
<evidence type="ECO:0000256" key="1">
    <source>
        <dbReference type="PROSITE-ProRule" id="PRU00047"/>
    </source>
</evidence>
<keyword evidence="1" id="KW-0479">Metal-binding</keyword>